<keyword evidence="1 6" id="KW-0698">rRNA processing</keyword>
<dbReference type="EC" id="2.1.1.177" evidence="6"/>
<dbReference type="HAMAP" id="MF_00658">
    <property type="entry name" value="23SrRNA_methyltr_H"/>
    <property type="match status" value="1"/>
</dbReference>
<comment type="subcellular location">
    <subcellularLocation>
        <location evidence="6">Cytoplasm</location>
    </subcellularLocation>
</comment>
<comment type="catalytic activity">
    <reaction evidence="6">
        <text>pseudouridine(1915) in 23S rRNA + S-adenosyl-L-methionine = N(3)-methylpseudouridine(1915) in 23S rRNA + S-adenosyl-L-homocysteine + H(+)</text>
        <dbReference type="Rhea" id="RHEA:42752"/>
        <dbReference type="Rhea" id="RHEA-COMP:10221"/>
        <dbReference type="Rhea" id="RHEA-COMP:10222"/>
        <dbReference type="ChEBI" id="CHEBI:15378"/>
        <dbReference type="ChEBI" id="CHEBI:57856"/>
        <dbReference type="ChEBI" id="CHEBI:59789"/>
        <dbReference type="ChEBI" id="CHEBI:65314"/>
        <dbReference type="ChEBI" id="CHEBI:74486"/>
        <dbReference type="EC" id="2.1.1.177"/>
    </reaction>
</comment>
<organism evidence="7 8">
    <name type="scientific">Facklamia hominis</name>
    <dbReference type="NCBI Taxonomy" id="178214"/>
    <lineage>
        <taxon>Bacteria</taxon>
        <taxon>Bacillati</taxon>
        <taxon>Bacillota</taxon>
        <taxon>Bacilli</taxon>
        <taxon>Lactobacillales</taxon>
        <taxon>Aerococcaceae</taxon>
        <taxon>Facklamia</taxon>
    </lineage>
</organism>
<dbReference type="Gene3D" id="3.40.1280.10">
    <property type="match status" value="1"/>
</dbReference>
<dbReference type="SUPFAM" id="SSF75217">
    <property type="entry name" value="alpha/beta knot"/>
    <property type="match status" value="1"/>
</dbReference>
<evidence type="ECO:0000256" key="5">
    <source>
        <dbReference type="ARBA" id="ARBA00038303"/>
    </source>
</evidence>
<sequence length="160" mass="18372">MMQIDIVAVGKIKEKYLNKGIQEYLKRLQAYAKVRIHEVADEATAESMSQKEIDQLLEVEASRINHYISNQHTVIVLAIEGDLISSEELASKIENYATYGQSKLCFLIGGSLGLAESLKRKADWRVSFGRITLPHQLMRLVLLEQIYRAYRIVNHQPYHK</sequence>
<dbReference type="InterPro" id="IPR003742">
    <property type="entry name" value="RlmH-like"/>
</dbReference>
<evidence type="ECO:0000256" key="2">
    <source>
        <dbReference type="ARBA" id="ARBA00022603"/>
    </source>
</evidence>
<evidence type="ECO:0000256" key="3">
    <source>
        <dbReference type="ARBA" id="ARBA00022679"/>
    </source>
</evidence>
<dbReference type="NCBIfam" id="TIGR00246">
    <property type="entry name" value="tRNA_RlmH_YbeA"/>
    <property type="match status" value="1"/>
</dbReference>
<dbReference type="PANTHER" id="PTHR33603">
    <property type="entry name" value="METHYLTRANSFERASE"/>
    <property type="match status" value="1"/>
</dbReference>
<dbReference type="Proteomes" id="UP001229251">
    <property type="component" value="Unassembled WGS sequence"/>
</dbReference>
<gene>
    <name evidence="6 7" type="primary">rlmH</name>
    <name evidence="7" type="ORF">QP433_06705</name>
</gene>
<reference evidence="7" key="1">
    <citation type="submission" date="2023-05" db="EMBL/GenBank/DDBJ databases">
        <title>Cataloging the Phylogenetic Diversity of Human Bladder Bacteria.</title>
        <authorList>
            <person name="Du J."/>
        </authorList>
    </citation>
    <scope>NUCLEOTIDE SEQUENCE</scope>
    <source>
        <strain evidence="7">UMB1231</strain>
    </source>
</reference>
<dbReference type="EMBL" id="JASOOE010000012">
    <property type="protein sequence ID" value="MDK7187666.1"/>
    <property type="molecule type" value="Genomic_DNA"/>
</dbReference>
<keyword evidence="2 6" id="KW-0489">Methyltransferase</keyword>
<dbReference type="InterPro" id="IPR029028">
    <property type="entry name" value="Alpha/beta_knot_MTases"/>
</dbReference>
<protein>
    <recommendedName>
        <fullName evidence="6">Ribosomal RNA large subunit methyltransferase H</fullName>
        <ecNumber evidence="6">2.1.1.177</ecNumber>
    </recommendedName>
    <alternativeName>
        <fullName evidence="6">23S rRNA (pseudouridine1915-N3)-methyltransferase</fullName>
    </alternativeName>
    <alternativeName>
        <fullName evidence="6">23S rRNA m3Psi1915 methyltransferase</fullName>
    </alternativeName>
    <alternativeName>
        <fullName evidence="6">rRNA (pseudouridine-N3-)-methyltransferase RlmH</fullName>
    </alternativeName>
</protein>
<keyword evidence="3 6" id="KW-0808">Transferase</keyword>
<accession>A0AAJ1V3S9</accession>
<name>A0AAJ1V3S9_9LACT</name>
<comment type="function">
    <text evidence="6">Specifically methylates the pseudouridine at position 1915 (m3Psi1915) in 23S rRNA.</text>
</comment>
<evidence type="ECO:0000313" key="7">
    <source>
        <dbReference type="EMBL" id="MDK7187666.1"/>
    </source>
</evidence>
<dbReference type="InterPro" id="IPR029026">
    <property type="entry name" value="tRNA_m1G_MTases_N"/>
</dbReference>
<keyword evidence="4 6" id="KW-0949">S-adenosyl-L-methionine</keyword>
<dbReference type="RefSeq" id="WP_006908349.1">
    <property type="nucleotide sequence ID" value="NZ_JASOOE010000012.1"/>
</dbReference>
<proteinExistence type="inferred from homology"/>
<dbReference type="Pfam" id="PF02590">
    <property type="entry name" value="SPOUT_MTase"/>
    <property type="match status" value="1"/>
</dbReference>
<evidence type="ECO:0000256" key="1">
    <source>
        <dbReference type="ARBA" id="ARBA00022552"/>
    </source>
</evidence>
<comment type="subunit">
    <text evidence="6">Homodimer.</text>
</comment>
<comment type="caution">
    <text evidence="7">The sequence shown here is derived from an EMBL/GenBank/DDBJ whole genome shotgun (WGS) entry which is preliminary data.</text>
</comment>
<feature type="binding site" evidence="6">
    <location>
        <begin position="128"/>
        <end position="133"/>
    </location>
    <ligand>
        <name>S-adenosyl-L-methionine</name>
        <dbReference type="ChEBI" id="CHEBI:59789"/>
    </ligand>
</feature>
<keyword evidence="6" id="KW-0963">Cytoplasm</keyword>
<dbReference type="PIRSF" id="PIRSF004505">
    <property type="entry name" value="MT_bac"/>
    <property type="match status" value="1"/>
</dbReference>
<dbReference type="PANTHER" id="PTHR33603:SF1">
    <property type="entry name" value="RIBOSOMAL RNA LARGE SUBUNIT METHYLTRANSFERASE H"/>
    <property type="match status" value="1"/>
</dbReference>
<dbReference type="CDD" id="cd18081">
    <property type="entry name" value="RlmH-like"/>
    <property type="match status" value="1"/>
</dbReference>
<dbReference type="NCBIfam" id="NF000985">
    <property type="entry name" value="PRK00103.1-3"/>
    <property type="match status" value="1"/>
</dbReference>
<evidence type="ECO:0000256" key="6">
    <source>
        <dbReference type="HAMAP-Rule" id="MF_00658"/>
    </source>
</evidence>
<dbReference type="AlphaFoldDB" id="A0AAJ1V3S9"/>
<feature type="binding site" evidence="6">
    <location>
        <position position="109"/>
    </location>
    <ligand>
        <name>S-adenosyl-L-methionine</name>
        <dbReference type="ChEBI" id="CHEBI:59789"/>
    </ligand>
</feature>
<evidence type="ECO:0000313" key="8">
    <source>
        <dbReference type="Proteomes" id="UP001229251"/>
    </source>
</evidence>
<evidence type="ECO:0000256" key="4">
    <source>
        <dbReference type="ARBA" id="ARBA00022691"/>
    </source>
</evidence>
<dbReference type="GO" id="GO:0070038">
    <property type="term" value="F:rRNA (pseudouridine-N3-)-methyltransferase activity"/>
    <property type="evidence" value="ECO:0007669"/>
    <property type="project" value="UniProtKB-UniRule"/>
</dbReference>
<feature type="binding site" evidence="6">
    <location>
        <position position="77"/>
    </location>
    <ligand>
        <name>S-adenosyl-L-methionine</name>
        <dbReference type="ChEBI" id="CHEBI:59789"/>
    </ligand>
</feature>
<comment type="similarity">
    <text evidence="5 6">Belongs to the RNA methyltransferase RlmH family.</text>
</comment>
<dbReference type="GO" id="GO:0005737">
    <property type="term" value="C:cytoplasm"/>
    <property type="evidence" value="ECO:0007669"/>
    <property type="project" value="UniProtKB-SubCell"/>
</dbReference>